<proteinExistence type="predicted"/>
<protein>
    <submittedName>
        <fullName evidence="8">Major facilitator superfamily, MFS transporter superfamily</fullName>
    </submittedName>
</protein>
<feature type="domain" description="Major facilitator superfamily (MFS) profile" evidence="7">
    <location>
        <begin position="66"/>
        <end position="478"/>
    </location>
</feature>
<keyword evidence="2" id="KW-0813">Transport</keyword>
<feature type="transmembrane region" description="Helical" evidence="6">
    <location>
        <begin position="134"/>
        <end position="151"/>
    </location>
</feature>
<dbReference type="GO" id="GO:0016020">
    <property type="term" value="C:membrane"/>
    <property type="evidence" value="ECO:0007669"/>
    <property type="project" value="UniProtKB-SubCell"/>
</dbReference>
<feature type="transmembrane region" description="Helical" evidence="6">
    <location>
        <begin position="385"/>
        <end position="407"/>
    </location>
</feature>
<dbReference type="PANTHER" id="PTHR43791">
    <property type="entry name" value="PERMEASE-RELATED"/>
    <property type="match status" value="1"/>
</dbReference>
<evidence type="ECO:0000313" key="9">
    <source>
        <dbReference type="Proteomes" id="UP001056384"/>
    </source>
</evidence>
<evidence type="ECO:0000256" key="1">
    <source>
        <dbReference type="ARBA" id="ARBA00004141"/>
    </source>
</evidence>
<evidence type="ECO:0000256" key="2">
    <source>
        <dbReference type="ARBA" id="ARBA00022448"/>
    </source>
</evidence>
<dbReference type="OrthoDB" id="1932925at2759"/>
<sequence length="508" mass="56613">MDQDTKGLTEIKESDADTLNLRLDLMLNPEDEAAKILINYSAANPHLTGWTEAEEASLKRKVDWRLMPVLCATYGLQYYDKAMLSQAALFGLIEDLDLRVGNRYSFSAAIFYLGFMAGAYPTMILAQKYSVERVASAIVTLWGICLILTPACTTWKGLYAQRFFLGALESGISPMFMMIVGSWYKKNEQAFRIGIWYSLTGYTAVVSPLVNYGLGHIRGALRNWTYMYFFAGALTIVWGGVLLFVLPPDPIRAKHFCERERYVLVARLRTNNSGVRNTRWKKDQVVELLGDLKFWLVFFMATFGMVTNGAVSTFMPIVISGFGFTSLNSLLLSMPAGAYAGSLVLIVSFCAMRFDHIRTWLIAAAQSMTTLSALLLWQLPSSARGGLLFAMYILPSTGSTYAVLMGLQVANTAGYTKRSLAASGIYIGYCLGNFVGPLIFLESEAPKYETGFVITFVTAAITGLLAIAYRMACERDNRERDKLGVHEGFDHAFEDPTDKVNKQFRYII</sequence>
<gene>
    <name evidence="8" type="ORF">Slin15195_G045550</name>
</gene>
<evidence type="ECO:0000256" key="6">
    <source>
        <dbReference type="SAM" id="Phobius"/>
    </source>
</evidence>
<reference evidence="8" key="1">
    <citation type="submission" date="2022-06" db="EMBL/GenBank/DDBJ databases">
        <title>Complete genome sequences of two strains of the flax pathogen Septoria linicola.</title>
        <authorList>
            <person name="Lapalu N."/>
            <person name="Simon A."/>
            <person name="Demenou B."/>
            <person name="Paumier D."/>
            <person name="Guillot M.-P."/>
            <person name="Gout L."/>
            <person name="Valade R."/>
        </authorList>
    </citation>
    <scope>NUCLEOTIDE SEQUENCE</scope>
    <source>
        <strain evidence="8">SE15195</strain>
    </source>
</reference>
<evidence type="ECO:0000259" key="7">
    <source>
        <dbReference type="PROSITE" id="PS50850"/>
    </source>
</evidence>
<keyword evidence="5 6" id="KW-0472">Membrane</keyword>
<organism evidence="8 9">
    <name type="scientific">Septoria linicola</name>
    <dbReference type="NCBI Taxonomy" id="215465"/>
    <lineage>
        <taxon>Eukaryota</taxon>
        <taxon>Fungi</taxon>
        <taxon>Dikarya</taxon>
        <taxon>Ascomycota</taxon>
        <taxon>Pezizomycotina</taxon>
        <taxon>Dothideomycetes</taxon>
        <taxon>Dothideomycetidae</taxon>
        <taxon>Mycosphaerellales</taxon>
        <taxon>Mycosphaerellaceae</taxon>
        <taxon>Septoria</taxon>
    </lineage>
</organism>
<dbReference type="SUPFAM" id="SSF103473">
    <property type="entry name" value="MFS general substrate transporter"/>
    <property type="match status" value="1"/>
</dbReference>
<feature type="transmembrane region" description="Helical" evidence="6">
    <location>
        <begin position="359"/>
        <end position="379"/>
    </location>
</feature>
<feature type="transmembrane region" description="Helical" evidence="6">
    <location>
        <begin position="294"/>
        <end position="319"/>
    </location>
</feature>
<dbReference type="PROSITE" id="PS50850">
    <property type="entry name" value="MFS"/>
    <property type="match status" value="1"/>
</dbReference>
<feature type="transmembrane region" description="Helical" evidence="6">
    <location>
        <begin position="419"/>
        <end position="440"/>
    </location>
</feature>
<dbReference type="AlphaFoldDB" id="A0A9Q9AV39"/>
<dbReference type="GO" id="GO:0022857">
    <property type="term" value="F:transmembrane transporter activity"/>
    <property type="evidence" value="ECO:0007669"/>
    <property type="project" value="InterPro"/>
</dbReference>
<keyword evidence="9" id="KW-1185">Reference proteome</keyword>
<evidence type="ECO:0000256" key="4">
    <source>
        <dbReference type="ARBA" id="ARBA00022989"/>
    </source>
</evidence>
<feature type="transmembrane region" description="Helical" evidence="6">
    <location>
        <begin position="196"/>
        <end position="214"/>
    </location>
</feature>
<dbReference type="Proteomes" id="UP001056384">
    <property type="component" value="Chromosome 3"/>
</dbReference>
<dbReference type="Pfam" id="PF07690">
    <property type="entry name" value="MFS_1"/>
    <property type="match status" value="1"/>
</dbReference>
<feature type="transmembrane region" description="Helical" evidence="6">
    <location>
        <begin position="452"/>
        <end position="472"/>
    </location>
</feature>
<dbReference type="EMBL" id="CP099420">
    <property type="protein sequence ID" value="USW51236.1"/>
    <property type="molecule type" value="Genomic_DNA"/>
</dbReference>
<dbReference type="Gene3D" id="1.20.1250.20">
    <property type="entry name" value="MFS general substrate transporter like domains"/>
    <property type="match status" value="2"/>
</dbReference>
<dbReference type="InterPro" id="IPR036259">
    <property type="entry name" value="MFS_trans_sf"/>
</dbReference>
<feature type="transmembrane region" description="Helical" evidence="6">
    <location>
        <begin position="331"/>
        <end position="352"/>
    </location>
</feature>
<dbReference type="PANTHER" id="PTHR43791:SF35">
    <property type="entry name" value="MAJOR FACILITATOR SUPERFAMILY (MFS) PROFILE DOMAIN-CONTAINING PROTEIN"/>
    <property type="match status" value="1"/>
</dbReference>
<keyword evidence="3 6" id="KW-0812">Transmembrane</keyword>
<comment type="subcellular location">
    <subcellularLocation>
        <location evidence="1">Membrane</location>
        <topology evidence="1">Multi-pass membrane protein</topology>
    </subcellularLocation>
</comment>
<dbReference type="InterPro" id="IPR011701">
    <property type="entry name" value="MFS"/>
</dbReference>
<evidence type="ECO:0000256" key="5">
    <source>
        <dbReference type="ARBA" id="ARBA00023136"/>
    </source>
</evidence>
<dbReference type="InterPro" id="IPR020846">
    <property type="entry name" value="MFS_dom"/>
</dbReference>
<accession>A0A9Q9AV39</accession>
<keyword evidence="4 6" id="KW-1133">Transmembrane helix</keyword>
<feature type="transmembrane region" description="Helical" evidence="6">
    <location>
        <begin position="226"/>
        <end position="246"/>
    </location>
</feature>
<evidence type="ECO:0000256" key="3">
    <source>
        <dbReference type="ARBA" id="ARBA00022692"/>
    </source>
</evidence>
<feature type="transmembrane region" description="Helical" evidence="6">
    <location>
        <begin position="104"/>
        <end position="122"/>
    </location>
</feature>
<name>A0A9Q9AV39_9PEZI</name>
<evidence type="ECO:0000313" key="8">
    <source>
        <dbReference type="EMBL" id="USW51236.1"/>
    </source>
</evidence>